<organism evidence="1 2">
    <name type="scientific">Okeania hirsuta</name>
    <dbReference type="NCBI Taxonomy" id="1458930"/>
    <lineage>
        <taxon>Bacteria</taxon>
        <taxon>Bacillati</taxon>
        <taxon>Cyanobacteriota</taxon>
        <taxon>Cyanophyceae</taxon>
        <taxon>Oscillatoriophycideae</taxon>
        <taxon>Oscillatoriales</taxon>
        <taxon>Microcoleaceae</taxon>
        <taxon>Okeania</taxon>
    </lineage>
</organism>
<keyword evidence="2" id="KW-1185">Reference proteome</keyword>
<evidence type="ECO:0000313" key="2">
    <source>
        <dbReference type="Proteomes" id="UP000269154"/>
    </source>
</evidence>
<comment type="caution">
    <text evidence="1">The sequence shown here is derived from an EMBL/GenBank/DDBJ whole genome shotgun (WGS) entry which is preliminary data.</text>
</comment>
<gene>
    <name evidence="1" type="ORF">D5R40_02070</name>
</gene>
<dbReference type="AlphaFoldDB" id="A0A3N6PI52"/>
<accession>A0A3N6PI52</accession>
<dbReference type="RefSeq" id="WP_124143987.1">
    <property type="nucleotide sequence ID" value="NZ_CAWOKI010000379.1"/>
</dbReference>
<dbReference type="EMBL" id="RCBY01000006">
    <property type="protein sequence ID" value="RQH55471.1"/>
    <property type="molecule type" value="Genomic_DNA"/>
</dbReference>
<dbReference type="OrthoDB" id="5349052at2"/>
<evidence type="ECO:0000313" key="1">
    <source>
        <dbReference type="EMBL" id="RQH55471.1"/>
    </source>
</evidence>
<reference evidence="1 2" key="1">
    <citation type="journal article" date="2018" name="ACS Chem. Biol.">
        <title>Ketoreductase domain dysfunction expands chemodiversity: malyngamide biosynthesis in the cyanobacterium Okeania hirsuta.</title>
        <authorList>
            <person name="Moss N.A."/>
            <person name="Leao T."/>
            <person name="Rankin M."/>
            <person name="McCullough T.M."/>
            <person name="Qu P."/>
            <person name="Korobeynikov A."/>
            <person name="Smith J.L."/>
            <person name="Gerwick L."/>
            <person name="Gerwick W.H."/>
        </authorList>
    </citation>
    <scope>NUCLEOTIDE SEQUENCE [LARGE SCALE GENOMIC DNA]</scope>
    <source>
        <strain evidence="1 2">PAB10Feb10-1</strain>
    </source>
</reference>
<protein>
    <submittedName>
        <fullName evidence="1">Uncharacterized protein</fullName>
    </submittedName>
</protein>
<proteinExistence type="predicted"/>
<name>A0A3N6PI52_9CYAN</name>
<sequence>MFNSLIGTRQNFSEQRLEKKYILLEDLLNITFSLDAFLASQETLIDSNKNLPNNIFDGENGFIPYLNVDPKKTKSRFERIMNNYYVGYSTIFQVSPQLLDEFKKVVDLCKENQIKLISYISPAHATQWEIIKSSGQWSTFEEWKRKVVEISDVFDFSGYNSVTTEAIHNNMENYTENSHYTPKVGNLILNRILSYKEEEVPKDFGVLINSENIESHLEKIRQHREVWAKNNPDEVKLVEEIKQKYDGALN</sequence>
<dbReference type="Proteomes" id="UP000269154">
    <property type="component" value="Unassembled WGS sequence"/>
</dbReference>